<dbReference type="EMBL" id="LWMU01000002">
    <property type="protein sequence ID" value="KZX14414.1"/>
    <property type="molecule type" value="Genomic_DNA"/>
</dbReference>
<sequence>MNNKNKHSPSIVRFSEHKSLLDFGFKKQIKKFFKKYKNQCKSDIKSNELVKFIEFTYSYSMIALNKYSSKYSKKLYSQPALFTIVALKIYLNMTYREIMDFVSFSSGLRSYLKIKKSPNYSTLQKFFKKCLLTCLKE</sequence>
<dbReference type="Proteomes" id="UP000077428">
    <property type="component" value="Unassembled WGS sequence"/>
</dbReference>
<keyword evidence="2" id="KW-1185">Reference proteome</keyword>
<protein>
    <recommendedName>
        <fullName evidence="3">Transposase InsH N-terminal domain-containing protein</fullName>
    </recommendedName>
</protein>
<dbReference type="RefSeq" id="WP_063720048.1">
    <property type="nucleotide sequence ID" value="NZ_LWMU01000002.1"/>
</dbReference>
<dbReference type="PATRIC" id="fig|66851.6.peg.5"/>
<accession>A0A166CE86</accession>
<name>A0A166CE86_METOA</name>
<dbReference type="AlphaFoldDB" id="A0A166CE86"/>
<dbReference type="OrthoDB" id="384723at2157"/>
<comment type="caution">
    <text evidence="1">The sequence shown here is derived from an EMBL/GenBank/DDBJ whole genome shotgun (WGS) entry which is preliminary data.</text>
</comment>
<proteinExistence type="predicted"/>
<reference evidence="2" key="1">
    <citation type="journal article" date="2016" name="Genome Announc.">
        <title>Draft Genome Sequences of Methanobrevibacter curvatus DSM11111, Methanobrevibacter cuticularis DSM11139, Methanobrevibacter filiformis DSM11501, and Methanobrevibacter oralis DSM7256.</title>
        <authorList>
            <person name="Poehlein A."/>
            <person name="Seedorf H."/>
        </authorList>
    </citation>
    <scope>NUCLEOTIDE SEQUENCE [LARGE SCALE GENOMIC DNA]</scope>
    <source>
        <strain evidence="2">DSM 7256 / JCM 30027 / ZR</strain>
    </source>
</reference>
<evidence type="ECO:0008006" key="3">
    <source>
        <dbReference type="Google" id="ProtNLM"/>
    </source>
</evidence>
<evidence type="ECO:0000313" key="2">
    <source>
        <dbReference type="Proteomes" id="UP000077428"/>
    </source>
</evidence>
<gene>
    <name evidence="1" type="ORF">MBORA_00040</name>
</gene>
<organism evidence="1 2">
    <name type="scientific">Methanobrevibacter oralis</name>
    <dbReference type="NCBI Taxonomy" id="66851"/>
    <lineage>
        <taxon>Archaea</taxon>
        <taxon>Methanobacteriati</taxon>
        <taxon>Methanobacteriota</taxon>
        <taxon>Methanomada group</taxon>
        <taxon>Methanobacteria</taxon>
        <taxon>Methanobacteriales</taxon>
        <taxon>Methanobacteriaceae</taxon>
        <taxon>Methanobrevibacter</taxon>
    </lineage>
</organism>
<evidence type="ECO:0000313" key="1">
    <source>
        <dbReference type="EMBL" id="KZX14414.1"/>
    </source>
</evidence>